<comment type="caution">
    <text evidence="4">The sequence shown here is derived from an EMBL/GenBank/DDBJ whole genome shotgun (WGS) entry which is preliminary data.</text>
</comment>
<comment type="similarity">
    <text evidence="1 2">Belongs to the dTDP-4-dehydrorhamnose reductase family.</text>
</comment>
<dbReference type="EC" id="1.1.1.133" evidence="2"/>
<dbReference type="CDD" id="cd05254">
    <property type="entry name" value="dTDP_HR_like_SDR_e"/>
    <property type="match status" value="1"/>
</dbReference>
<dbReference type="PANTHER" id="PTHR10491">
    <property type="entry name" value="DTDP-4-DEHYDRORHAMNOSE REDUCTASE"/>
    <property type="match status" value="1"/>
</dbReference>
<dbReference type="EMBL" id="LGHJ01000024">
    <property type="protein sequence ID" value="KPL72322.1"/>
    <property type="molecule type" value="Genomic_DNA"/>
</dbReference>
<dbReference type="RefSeq" id="WP_061913433.1">
    <property type="nucleotide sequence ID" value="NZ_DF967971.1"/>
</dbReference>
<keyword evidence="2" id="KW-0521">NADP</keyword>
<keyword evidence="2" id="KW-0560">Oxidoreductase</keyword>
<evidence type="ECO:0000313" key="4">
    <source>
        <dbReference type="EMBL" id="KPL72322.1"/>
    </source>
</evidence>
<dbReference type="Gene3D" id="3.40.50.720">
    <property type="entry name" value="NAD(P)-binding Rossmann-like Domain"/>
    <property type="match status" value="1"/>
</dbReference>
<gene>
    <name evidence="4" type="ORF">AC812_15920</name>
</gene>
<feature type="domain" description="RmlD-like substrate binding" evidence="3">
    <location>
        <begin position="2"/>
        <end position="290"/>
    </location>
</feature>
<dbReference type="SUPFAM" id="SSF51735">
    <property type="entry name" value="NAD(P)-binding Rossmann-fold domains"/>
    <property type="match status" value="1"/>
</dbReference>
<dbReference type="PANTHER" id="PTHR10491:SF4">
    <property type="entry name" value="METHIONINE ADENOSYLTRANSFERASE 2 SUBUNIT BETA"/>
    <property type="match status" value="1"/>
</dbReference>
<dbReference type="GO" id="GO:0019305">
    <property type="term" value="P:dTDP-rhamnose biosynthetic process"/>
    <property type="evidence" value="ECO:0007669"/>
    <property type="project" value="UniProtKB-UniPathway"/>
</dbReference>
<evidence type="ECO:0000259" key="3">
    <source>
        <dbReference type="Pfam" id="PF04321"/>
    </source>
</evidence>
<dbReference type="InterPro" id="IPR036291">
    <property type="entry name" value="NAD(P)-bd_dom_sf"/>
</dbReference>
<accession>A0A0N8GLF1</accession>
<name>A0A0N8GLF1_9CHLR</name>
<comment type="function">
    <text evidence="2">Catalyzes the reduction of dTDP-6-deoxy-L-lyxo-4-hexulose to yield dTDP-L-rhamnose.</text>
</comment>
<sequence length="312" mass="34656">MMRILVTGASGLLGLNFALRYHADHQVSGVVHRNPLRNPPFRQIVADLSDPKMLEAVLEQTQPEVVLHCAALANLDECERNPQRAVEINVNLPAALARCAARDGFRLVHLSTDAVFDGQRGDYTEEDTPNPLSVYARTKRQAELRVLETCPQALVARVNFYGWSLSGQRSLGEFFFYNLKEGRPVKGFTDVLFCPLEATQLADLLLSLVRKGAAGLFHVVSSECQSKYQFGVSIARRFGLDERLIEPVSVMEGGLVARRSPNLRLRTDKLREALGESPPGQAEALERFYELYLSGYPQRVRSLADGRGSQSA</sequence>
<reference evidence="4 5" key="1">
    <citation type="submission" date="2015-07" db="EMBL/GenBank/DDBJ databases">
        <title>Draft genome of Bellilinea caldifistulae DSM 17877.</title>
        <authorList>
            <person name="Hemp J."/>
            <person name="Ward L.M."/>
            <person name="Pace L.A."/>
            <person name="Fischer W.W."/>
        </authorList>
    </citation>
    <scope>NUCLEOTIDE SEQUENCE [LARGE SCALE GENOMIC DNA]</scope>
    <source>
        <strain evidence="4 5">GOMI-1</strain>
    </source>
</reference>
<dbReference type="InterPro" id="IPR029903">
    <property type="entry name" value="RmlD-like-bd"/>
</dbReference>
<evidence type="ECO:0000256" key="1">
    <source>
        <dbReference type="ARBA" id="ARBA00010944"/>
    </source>
</evidence>
<dbReference type="PATRIC" id="fig|360411.5.peg.1057"/>
<dbReference type="GO" id="GO:0008831">
    <property type="term" value="F:dTDP-4-dehydrorhamnose reductase activity"/>
    <property type="evidence" value="ECO:0007669"/>
    <property type="project" value="UniProtKB-EC"/>
</dbReference>
<dbReference type="OrthoDB" id="9803892at2"/>
<comment type="pathway">
    <text evidence="2">Carbohydrate biosynthesis; dTDP-L-rhamnose biosynthesis.</text>
</comment>
<dbReference type="Proteomes" id="UP000050514">
    <property type="component" value="Unassembled WGS sequence"/>
</dbReference>
<dbReference type="STRING" id="360411.AC812_15920"/>
<dbReference type="InterPro" id="IPR005913">
    <property type="entry name" value="dTDP_dehydrorham_reduct"/>
</dbReference>
<proteinExistence type="inferred from homology"/>
<dbReference type="AlphaFoldDB" id="A0A0N8GLF1"/>
<organism evidence="4 5">
    <name type="scientific">Bellilinea caldifistulae</name>
    <dbReference type="NCBI Taxonomy" id="360411"/>
    <lineage>
        <taxon>Bacteria</taxon>
        <taxon>Bacillati</taxon>
        <taxon>Chloroflexota</taxon>
        <taxon>Anaerolineae</taxon>
        <taxon>Anaerolineales</taxon>
        <taxon>Anaerolineaceae</taxon>
        <taxon>Bellilinea</taxon>
    </lineage>
</organism>
<protein>
    <recommendedName>
        <fullName evidence="2">dTDP-4-dehydrorhamnose reductase</fullName>
        <ecNumber evidence="2">1.1.1.133</ecNumber>
    </recommendedName>
</protein>
<dbReference type="Pfam" id="PF04321">
    <property type="entry name" value="RmlD_sub_bind"/>
    <property type="match status" value="1"/>
</dbReference>
<keyword evidence="5" id="KW-1185">Reference proteome</keyword>
<dbReference type="UniPathway" id="UPA00124"/>
<evidence type="ECO:0000256" key="2">
    <source>
        <dbReference type="RuleBase" id="RU364082"/>
    </source>
</evidence>
<evidence type="ECO:0000313" key="5">
    <source>
        <dbReference type="Proteomes" id="UP000050514"/>
    </source>
</evidence>